<dbReference type="GO" id="GO:0022857">
    <property type="term" value="F:transmembrane transporter activity"/>
    <property type="evidence" value="ECO:0007669"/>
    <property type="project" value="InterPro"/>
</dbReference>
<comment type="caution">
    <text evidence="8">The sequence shown here is derived from an EMBL/GenBank/DDBJ whole genome shotgun (WGS) entry which is preliminary data.</text>
</comment>
<keyword evidence="4 6" id="KW-1133">Transmembrane helix</keyword>
<feature type="transmembrane region" description="Helical" evidence="6">
    <location>
        <begin position="64"/>
        <end position="84"/>
    </location>
</feature>
<feature type="transmembrane region" description="Helical" evidence="6">
    <location>
        <begin position="163"/>
        <end position="186"/>
    </location>
</feature>
<dbReference type="InterPro" id="IPR050495">
    <property type="entry name" value="ATG22/LtaA_families"/>
</dbReference>
<protein>
    <submittedName>
        <fullName evidence="8">MFS transporter</fullName>
    </submittedName>
</protein>
<feature type="transmembrane region" description="Helical" evidence="6">
    <location>
        <begin position="123"/>
        <end position="142"/>
    </location>
</feature>
<dbReference type="PANTHER" id="PTHR23519">
    <property type="entry name" value="AUTOPHAGY-RELATED PROTEIN 22"/>
    <property type="match status" value="1"/>
</dbReference>
<evidence type="ECO:0000313" key="8">
    <source>
        <dbReference type="EMBL" id="MBF1657695.1"/>
    </source>
</evidence>
<evidence type="ECO:0000259" key="7">
    <source>
        <dbReference type="PROSITE" id="PS50850"/>
    </source>
</evidence>
<reference evidence="8" key="1">
    <citation type="submission" date="2020-04" db="EMBL/GenBank/DDBJ databases">
        <title>Deep metagenomics examines the oral microbiome during advanced dental caries in children, revealing novel taxa and co-occurrences with host molecules.</title>
        <authorList>
            <person name="Baker J.L."/>
            <person name="Morton J.T."/>
            <person name="Dinis M."/>
            <person name="Alvarez R."/>
            <person name="Tran N.C."/>
            <person name="Knight R."/>
            <person name="Edlund A."/>
        </authorList>
    </citation>
    <scope>NUCLEOTIDE SEQUENCE</scope>
    <source>
        <strain evidence="8">JCVI_39_bin.18</strain>
    </source>
</reference>
<dbReference type="RefSeq" id="WP_303945128.1">
    <property type="nucleotide sequence ID" value="NZ_JABZXO010000019.1"/>
</dbReference>
<dbReference type="AlphaFoldDB" id="A0A930KVF0"/>
<evidence type="ECO:0000256" key="3">
    <source>
        <dbReference type="ARBA" id="ARBA00022692"/>
    </source>
</evidence>
<feature type="transmembrane region" description="Helical" evidence="6">
    <location>
        <begin position="401"/>
        <end position="427"/>
    </location>
</feature>
<feature type="transmembrane region" description="Helical" evidence="6">
    <location>
        <begin position="366"/>
        <end position="389"/>
    </location>
</feature>
<evidence type="ECO:0000256" key="4">
    <source>
        <dbReference type="ARBA" id="ARBA00022989"/>
    </source>
</evidence>
<keyword evidence="3 6" id="KW-0812">Transmembrane</keyword>
<dbReference type="InterPro" id="IPR024671">
    <property type="entry name" value="Atg22-like"/>
</dbReference>
<evidence type="ECO:0000256" key="1">
    <source>
        <dbReference type="ARBA" id="ARBA00004651"/>
    </source>
</evidence>
<gene>
    <name evidence="8" type="ORF">HXO61_07170</name>
</gene>
<dbReference type="SUPFAM" id="SSF103473">
    <property type="entry name" value="MFS general substrate transporter"/>
    <property type="match status" value="1"/>
</dbReference>
<dbReference type="Proteomes" id="UP000770330">
    <property type="component" value="Unassembled WGS sequence"/>
</dbReference>
<dbReference type="Gene3D" id="1.20.1250.20">
    <property type="entry name" value="MFS general substrate transporter like domains"/>
    <property type="match status" value="1"/>
</dbReference>
<feature type="domain" description="Major facilitator superfamily (MFS) profile" evidence="7">
    <location>
        <begin position="277"/>
        <end position="478"/>
    </location>
</feature>
<name>A0A930KVF0_9MICC</name>
<feature type="transmembrane region" description="Helical" evidence="6">
    <location>
        <begin position="278"/>
        <end position="301"/>
    </location>
</feature>
<accession>A0A930KVF0</accession>
<keyword evidence="2" id="KW-0813">Transport</keyword>
<keyword evidence="5 6" id="KW-0472">Membrane</keyword>
<dbReference type="PROSITE" id="PS50850">
    <property type="entry name" value="MFS"/>
    <property type="match status" value="1"/>
</dbReference>
<comment type="subcellular location">
    <subcellularLocation>
        <location evidence="1">Cell membrane</location>
        <topology evidence="1">Multi-pass membrane protein</topology>
    </subcellularLocation>
</comment>
<feature type="transmembrane region" description="Helical" evidence="6">
    <location>
        <begin position="313"/>
        <end position="334"/>
    </location>
</feature>
<evidence type="ECO:0000256" key="2">
    <source>
        <dbReference type="ARBA" id="ARBA00022448"/>
    </source>
</evidence>
<evidence type="ECO:0000256" key="6">
    <source>
        <dbReference type="SAM" id="Phobius"/>
    </source>
</evidence>
<feature type="transmembrane region" description="Helical" evidence="6">
    <location>
        <begin position="29"/>
        <end position="52"/>
    </location>
</feature>
<proteinExistence type="predicted"/>
<dbReference type="Pfam" id="PF11700">
    <property type="entry name" value="ATG22"/>
    <property type="match status" value="1"/>
</dbReference>
<dbReference type="PANTHER" id="PTHR23519:SF1">
    <property type="entry name" value="AUTOPHAGY-RELATED PROTEIN 22"/>
    <property type="match status" value="1"/>
</dbReference>
<dbReference type="GO" id="GO:0005886">
    <property type="term" value="C:plasma membrane"/>
    <property type="evidence" value="ECO:0007669"/>
    <property type="project" value="UniProtKB-SubCell"/>
</dbReference>
<dbReference type="EMBL" id="JABZXO010000019">
    <property type="protein sequence ID" value="MBF1657695.1"/>
    <property type="molecule type" value="Genomic_DNA"/>
</dbReference>
<evidence type="ECO:0000256" key="5">
    <source>
        <dbReference type="ARBA" id="ARBA00023136"/>
    </source>
</evidence>
<feature type="transmembrane region" description="Helical" evidence="6">
    <location>
        <begin position="198"/>
        <end position="220"/>
    </location>
</feature>
<evidence type="ECO:0000313" key="9">
    <source>
        <dbReference type="Proteomes" id="UP000770330"/>
    </source>
</evidence>
<dbReference type="InterPro" id="IPR020846">
    <property type="entry name" value="MFS_dom"/>
</dbReference>
<sequence>MTISSPRPKTKAQRRVVDHANSRRSVASWVMWDVGSSSFDSIMTTFIFTVYLTSSYFGTPEETSSALSLGLTIAGFLIAILAPVTGQRNDKSGRGIFWLGVNTMLLVGSMAACFFVGPTPQYLWLGVTLISAASVFSEFAYVNYNAVLPRISHPENIGKISGAGWAAGYIGGILALAVVLWGFVLTPEVLGLTTDNALNIRAVALFAAAWCLIFCLPLLVRMRTRERFLPEVLPTRELRFLELGMERLSPARQGGLLASYKALWRTIKRLKMTSPQTLWFLIASAVFRDGLSGIFTFGGILAAGTFGFSTSEVILFGIAGSAVAAAGAILGGYLDDYLGPKTIIVISLVGIILAATPLLFFPQPSVFWVCALLLCLFVGPAQSASRTFLARLADPGTEGELFGLYSTTGRATSFLAPMLFGLCVSIMGAQIWGVLGILIVVVAGLLLLLPVKAPGPLRVRAARREQKREQKRRDKAAQ</sequence>
<dbReference type="InterPro" id="IPR036259">
    <property type="entry name" value="MFS_trans_sf"/>
</dbReference>
<feature type="transmembrane region" description="Helical" evidence="6">
    <location>
        <begin position="343"/>
        <end position="360"/>
    </location>
</feature>
<organism evidence="8 9">
    <name type="scientific">Rothia mucilaginosa</name>
    <dbReference type="NCBI Taxonomy" id="43675"/>
    <lineage>
        <taxon>Bacteria</taxon>
        <taxon>Bacillati</taxon>
        <taxon>Actinomycetota</taxon>
        <taxon>Actinomycetes</taxon>
        <taxon>Micrococcales</taxon>
        <taxon>Micrococcaceae</taxon>
        <taxon>Rothia</taxon>
    </lineage>
</organism>
<feature type="transmembrane region" description="Helical" evidence="6">
    <location>
        <begin position="433"/>
        <end position="451"/>
    </location>
</feature>
<feature type="transmembrane region" description="Helical" evidence="6">
    <location>
        <begin position="96"/>
        <end position="117"/>
    </location>
</feature>